<gene>
    <name evidence="1" type="ORF">BDV95DRAFT_567745</name>
</gene>
<accession>A0A7C8MF21</accession>
<keyword evidence="2" id="KW-1185">Reference proteome</keyword>
<organism evidence="1 2">
    <name type="scientific">Massariosphaeria phaeospora</name>
    <dbReference type="NCBI Taxonomy" id="100035"/>
    <lineage>
        <taxon>Eukaryota</taxon>
        <taxon>Fungi</taxon>
        <taxon>Dikarya</taxon>
        <taxon>Ascomycota</taxon>
        <taxon>Pezizomycotina</taxon>
        <taxon>Dothideomycetes</taxon>
        <taxon>Pleosporomycetidae</taxon>
        <taxon>Pleosporales</taxon>
        <taxon>Pleosporales incertae sedis</taxon>
        <taxon>Massariosphaeria</taxon>
    </lineage>
</organism>
<sequence>MARECIRISTNVDQTILVALPSEEVVKPAVESRTKRETAGQNTPIPHSLIGLPRGRSLSYALLFYHMYAGCMASPGPSDTTHRSLERRRMQLLDSFHLVAYLTYI</sequence>
<evidence type="ECO:0000313" key="2">
    <source>
        <dbReference type="Proteomes" id="UP000481861"/>
    </source>
</evidence>
<evidence type="ECO:0000313" key="1">
    <source>
        <dbReference type="EMBL" id="KAF2873783.1"/>
    </source>
</evidence>
<proteinExistence type="predicted"/>
<dbReference type="Proteomes" id="UP000481861">
    <property type="component" value="Unassembled WGS sequence"/>
</dbReference>
<name>A0A7C8MF21_9PLEO</name>
<dbReference type="AlphaFoldDB" id="A0A7C8MF21"/>
<comment type="caution">
    <text evidence="1">The sequence shown here is derived from an EMBL/GenBank/DDBJ whole genome shotgun (WGS) entry which is preliminary data.</text>
</comment>
<dbReference type="EMBL" id="JAADJZ010000007">
    <property type="protein sequence ID" value="KAF2873783.1"/>
    <property type="molecule type" value="Genomic_DNA"/>
</dbReference>
<reference evidence="1 2" key="1">
    <citation type="submission" date="2020-01" db="EMBL/GenBank/DDBJ databases">
        <authorList>
            <consortium name="DOE Joint Genome Institute"/>
            <person name="Haridas S."/>
            <person name="Albert R."/>
            <person name="Binder M."/>
            <person name="Bloem J."/>
            <person name="Labutti K."/>
            <person name="Salamov A."/>
            <person name="Andreopoulos B."/>
            <person name="Baker S.E."/>
            <person name="Barry K."/>
            <person name="Bills G."/>
            <person name="Bluhm B.H."/>
            <person name="Cannon C."/>
            <person name="Castanera R."/>
            <person name="Culley D.E."/>
            <person name="Daum C."/>
            <person name="Ezra D."/>
            <person name="Gonzalez J.B."/>
            <person name="Henrissat B."/>
            <person name="Kuo A."/>
            <person name="Liang C."/>
            <person name="Lipzen A."/>
            <person name="Lutzoni F."/>
            <person name="Magnuson J."/>
            <person name="Mondo S."/>
            <person name="Nolan M."/>
            <person name="Ohm R."/>
            <person name="Pangilinan J."/>
            <person name="Park H.-J.H."/>
            <person name="Ramirez L."/>
            <person name="Alfaro M."/>
            <person name="Sun H."/>
            <person name="Tritt A."/>
            <person name="Yoshinaga Y."/>
            <person name="Zwiers L.-H.L."/>
            <person name="Turgeon B.G."/>
            <person name="Goodwin S.B."/>
            <person name="Spatafora J.W."/>
            <person name="Crous P.W."/>
            <person name="Grigoriev I.V."/>
        </authorList>
    </citation>
    <scope>NUCLEOTIDE SEQUENCE [LARGE SCALE GENOMIC DNA]</scope>
    <source>
        <strain evidence="1 2">CBS 611.86</strain>
    </source>
</reference>
<protein>
    <submittedName>
        <fullName evidence="1">Uncharacterized protein</fullName>
    </submittedName>
</protein>